<dbReference type="SMART" id="SM00388">
    <property type="entry name" value="HisKA"/>
    <property type="match status" value="1"/>
</dbReference>
<sequence length="372" mass="42223">MSKPSSLRILILEDFEEDADLLKINLKRQGVVFEDVVVDNRDDYVTQLSVFKPELVLSDHLLPQFDSTEALKICREKLGDIPFILVTGTVSEEFAVLCLKQGADDYILKSNLARLSSAIYSAINQKEGERKRKEAEDNLKKQNRQLKKINGELDSFVYRVSHNLRAPLTSVLGLIQLSKLNGVSQNEVEKYLSLMEQSVVKLDNTVRGILDYSQNTRKTLEYVAVDLDEIVTESIFNFRYLERFDSIDIQKDIKQDIPFHSDALRLTFIFDNLISNAIRFSKKLTDDPRFIKISAVVDEEKAIFSVEDNGVGIDPEYRNQVFNMFFKTSESGAGLGLYIVKETVDRLKGSIILSSEPDKGTKLTIQIPNHAG</sequence>
<dbReference type="SMART" id="SM00387">
    <property type="entry name" value="HATPase_c"/>
    <property type="match status" value="1"/>
</dbReference>
<evidence type="ECO:0000256" key="5">
    <source>
        <dbReference type="SAM" id="Coils"/>
    </source>
</evidence>
<dbReference type="RefSeq" id="WP_317490194.1">
    <property type="nucleotide sequence ID" value="NZ_CP136051.1"/>
</dbReference>
<evidence type="ECO:0000256" key="3">
    <source>
        <dbReference type="ARBA" id="ARBA00022553"/>
    </source>
</evidence>
<keyword evidence="3 4" id="KW-0597">Phosphoprotein</keyword>
<feature type="domain" description="Response regulatory" evidence="7">
    <location>
        <begin position="8"/>
        <end position="124"/>
    </location>
</feature>
<dbReference type="SMART" id="SM00448">
    <property type="entry name" value="REC"/>
    <property type="match status" value="1"/>
</dbReference>
<dbReference type="InterPro" id="IPR003661">
    <property type="entry name" value="HisK_dim/P_dom"/>
</dbReference>
<dbReference type="Pfam" id="PF00072">
    <property type="entry name" value="Response_reg"/>
    <property type="match status" value="1"/>
</dbReference>
<protein>
    <recommendedName>
        <fullName evidence="2">histidine kinase</fullName>
        <ecNumber evidence="2">2.7.13.3</ecNumber>
    </recommendedName>
</protein>
<keyword evidence="5" id="KW-0175">Coiled coil</keyword>
<dbReference type="CDD" id="cd00156">
    <property type="entry name" value="REC"/>
    <property type="match status" value="1"/>
</dbReference>
<evidence type="ECO:0000313" key="8">
    <source>
        <dbReference type="EMBL" id="WOK07516.1"/>
    </source>
</evidence>
<dbReference type="InterPro" id="IPR011006">
    <property type="entry name" value="CheY-like_superfamily"/>
</dbReference>
<evidence type="ECO:0000313" key="9">
    <source>
        <dbReference type="Proteomes" id="UP001302349"/>
    </source>
</evidence>
<accession>A0ABZ0IRZ5</accession>
<comment type="catalytic activity">
    <reaction evidence="1">
        <text>ATP + protein L-histidine = ADP + protein N-phospho-L-histidine.</text>
        <dbReference type="EC" id="2.7.13.3"/>
    </reaction>
</comment>
<proteinExistence type="predicted"/>
<keyword evidence="8" id="KW-0808">Transferase</keyword>
<dbReference type="GO" id="GO:0016301">
    <property type="term" value="F:kinase activity"/>
    <property type="evidence" value="ECO:0007669"/>
    <property type="project" value="UniProtKB-KW"/>
</dbReference>
<dbReference type="EMBL" id="CP136051">
    <property type="protein sequence ID" value="WOK07516.1"/>
    <property type="molecule type" value="Genomic_DNA"/>
</dbReference>
<feature type="modified residue" description="4-aspartylphosphate" evidence="4">
    <location>
        <position position="59"/>
    </location>
</feature>
<keyword evidence="8" id="KW-0418">Kinase</keyword>
<dbReference type="SUPFAM" id="SSF52172">
    <property type="entry name" value="CheY-like"/>
    <property type="match status" value="1"/>
</dbReference>
<gene>
    <name evidence="8" type="ORF">RT717_02625</name>
</gene>
<dbReference type="EC" id="2.7.13.3" evidence="2"/>
<evidence type="ECO:0000256" key="2">
    <source>
        <dbReference type="ARBA" id="ARBA00012438"/>
    </source>
</evidence>
<evidence type="ECO:0000256" key="1">
    <source>
        <dbReference type="ARBA" id="ARBA00000085"/>
    </source>
</evidence>
<evidence type="ECO:0000259" key="7">
    <source>
        <dbReference type="PROSITE" id="PS50110"/>
    </source>
</evidence>
<dbReference type="CDD" id="cd00082">
    <property type="entry name" value="HisKA"/>
    <property type="match status" value="1"/>
</dbReference>
<dbReference type="InterPro" id="IPR005467">
    <property type="entry name" value="His_kinase_dom"/>
</dbReference>
<dbReference type="Gene3D" id="1.10.287.130">
    <property type="match status" value="1"/>
</dbReference>
<evidence type="ECO:0000259" key="6">
    <source>
        <dbReference type="PROSITE" id="PS50109"/>
    </source>
</evidence>
<dbReference type="InterPro" id="IPR003594">
    <property type="entry name" value="HATPase_dom"/>
</dbReference>
<feature type="domain" description="Histidine kinase" evidence="6">
    <location>
        <begin position="159"/>
        <end position="371"/>
    </location>
</feature>
<feature type="coiled-coil region" evidence="5">
    <location>
        <begin position="125"/>
        <end position="152"/>
    </location>
</feature>
<dbReference type="Gene3D" id="3.40.50.2300">
    <property type="match status" value="1"/>
</dbReference>
<dbReference type="InterPro" id="IPR001789">
    <property type="entry name" value="Sig_transdc_resp-reg_receiver"/>
</dbReference>
<keyword evidence="9" id="KW-1185">Reference proteome</keyword>
<dbReference type="PROSITE" id="PS50110">
    <property type="entry name" value="RESPONSE_REGULATORY"/>
    <property type="match status" value="1"/>
</dbReference>
<name>A0ABZ0IRZ5_9BACT</name>
<dbReference type="Proteomes" id="UP001302349">
    <property type="component" value="Chromosome"/>
</dbReference>
<dbReference type="InterPro" id="IPR036890">
    <property type="entry name" value="HATPase_C_sf"/>
</dbReference>
<organism evidence="8 9">
    <name type="scientific">Imperialibacter roseus</name>
    <dbReference type="NCBI Taxonomy" id="1324217"/>
    <lineage>
        <taxon>Bacteria</taxon>
        <taxon>Pseudomonadati</taxon>
        <taxon>Bacteroidota</taxon>
        <taxon>Cytophagia</taxon>
        <taxon>Cytophagales</taxon>
        <taxon>Flammeovirgaceae</taxon>
        <taxon>Imperialibacter</taxon>
    </lineage>
</organism>
<dbReference type="Pfam" id="PF02518">
    <property type="entry name" value="HATPase_c"/>
    <property type="match status" value="1"/>
</dbReference>
<dbReference type="PRINTS" id="PR00344">
    <property type="entry name" value="BCTRLSENSOR"/>
</dbReference>
<dbReference type="PROSITE" id="PS50109">
    <property type="entry name" value="HIS_KIN"/>
    <property type="match status" value="1"/>
</dbReference>
<dbReference type="Pfam" id="PF00512">
    <property type="entry name" value="HisKA"/>
    <property type="match status" value="1"/>
</dbReference>
<reference evidence="8 9" key="1">
    <citation type="journal article" date="2023" name="Microbiol. Resour. Announc.">
        <title>Complete Genome Sequence of Imperialibacter roseus strain P4T.</title>
        <authorList>
            <person name="Tizabi D.R."/>
            <person name="Bachvaroff T."/>
            <person name="Hill R.T."/>
        </authorList>
    </citation>
    <scope>NUCLEOTIDE SEQUENCE [LARGE SCALE GENOMIC DNA]</scope>
    <source>
        <strain evidence="8 9">P4T</strain>
    </source>
</reference>
<dbReference type="InterPro" id="IPR004358">
    <property type="entry name" value="Sig_transdc_His_kin-like_C"/>
</dbReference>
<dbReference type="PANTHER" id="PTHR43547">
    <property type="entry name" value="TWO-COMPONENT HISTIDINE KINASE"/>
    <property type="match status" value="1"/>
</dbReference>
<dbReference type="Gene3D" id="3.30.565.10">
    <property type="entry name" value="Histidine kinase-like ATPase, C-terminal domain"/>
    <property type="match status" value="1"/>
</dbReference>
<dbReference type="CDD" id="cd00075">
    <property type="entry name" value="HATPase"/>
    <property type="match status" value="1"/>
</dbReference>
<dbReference type="SUPFAM" id="SSF55874">
    <property type="entry name" value="ATPase domain of HSP90 chaperone/DNA topoisomerase II/histidine kinase"/>
    <property type="match status" value="1"/>
</dbReference>
<evidence type="ECO:0000256" key="4">
    <source>
        <dbReference type="PROSITE-ProRule" id="PRU00169"/>
    </source>
</evidence>
<dbReference type="PANTHER" id="PTHR43547:SF2">
    <property type="entry name" value="HYBRID SIGNAL TRANSDUCTION HISTIDINE KINASE C"/>
    <property type="match status" value="1"/>
</dbReference>